<dbReference type="PANTHER" id="PTHR10683:SF18">
    <property type="entry name" value="TRANSALDOLASE"/>
    <property type="match status" value="1"/>
</dbReference>
<evidence type="ECO:0000256" key="2">
    <source>
        <dbReference type="SAM" id="MobiDB-lite"/>
    </source>
</evidence>
<protein>
    <recommendedName>
        <fullName evidence="5">Transaldolase</fullName>
    </recommendedName>
</protein>
<reference evidence="3" key="1">
    <citation type="journal article" date="2020" name="New Phytol.">
        <title>Comparative genomics reveals dynamic genome evolution in host specialist ectomycorrhizal fungi.</title>
        <authorList>
            <person name="Lofgren L.A."/>
            <person name="Nguyen N.H."/>
            <person name="Vilgalys R."/>
            <person name="Ruytinx J."/>
            <person name="Liao H.L."/>
            <person name="Branco S."/>
            <person name="Kuo A."/>
            <person name="LaButti K."/>
            <person name="Lipzen A."/>
            <person name="Andreopoulos W."/>
            <person name="Pangilinan J."/>
            <person name="Riley R."/>
            <person name="Hundley H."/>
            <person name="Na H."/>
            <person name="Barry K."/>
            <person name="Grigoriev I.V."/>
            <person name="Stajich J.E."/>
            <person name="Kennedy P.G."/>
        </authorList>
    </citation>
    <scope>NUCLEOTIDE SEQUENCE</scope>
    <source>
        <strain evidence="3">S12</strain>
    </source>
</reference>
<dbReference type="SUPFAM" id="SSF51569">
    <property type="entry name" value="Aldolase"/>
    <property type="match status" value="1"/>
</dbReference>
<sequence length="413" mass="47153">MAVPSATTDERMHYPQKPRRTEYQGTYPISRDGQIKLDLWMSTRYEALPEPSSNEAKKMRVVPSFPYRDVPIYGDTADIMALYFRGVWGCLLTPKNVSDLADTTGIRYHVWVAIKKVLERYPRLVLRQFLFELGLAMLGVVKGPVVIFIDSCLHDSKAAMVYEARALVELFDRADVRRWRVIITLPATDDGIRAARELTNRYSISIHLSMVTSLAHARACIEAGATMLSMNIAPIMSWFEKKDEVEVEHPIAPDHPGIKTIQSCINYIHQNSLNTSLLLTDIRDWDKLKQLGGIGAVALSQKQLDQTSMLGLTTWFPEILEEYDFPPVCQCSKYPFDFRNHERGLGMTLSAGDRSIMSSVVYIHLGRNKVFMQKIEDVIRKEVDERLYVDAFDPLSTTLYGQESIGWRKHEQD</sequence>
<dbReference type="Gene3D" id="3.20.20.70">
    <property type="entry name" value="Aldolase class I"/>
    <property type="match status" value="1"/>
</dbReference>
<gene>
    <name evidence="3" type="ORF">HD556DRAFT_1309533</name>
</gene>
<keyword evidence="1" id="KW-0704">Schiff base</keyword>
<dbReference type="Proteomes" id="UP000719766">
    <property type="component" value="Unassembled WGS sequence"/>
</dbReference>
<dbReference type="PANTHER" id="PTHR10683">
    <property type="entry name" value="TRANSALDOLASE"/>
    <property type="match status" value="1"/>
</dbReference>
<evidence type="ECO:0008006" key="5">
    <source>
        <dbReference type="Google" id="ProtNLM"/>
    </source>
</evidence>
<dbReference type="OrthoDB" id="2015515at2759"/>
<dbReference type="EMBL" id="JABBWE010000039">
    <property type="protein sequence ID" value="KAG1791978.1"/>
    <property type="molecule type" value="Genomic_DNA"/>
</dbReference>
<dbReference type="InterPro" id="IPR013785">
    <property type="entry name" value="Aldolase_TIM"/>
</dbReference>
<organism evidence="3 4">
    <name type="scientific">Suillus plorans</name>
    <dbReference type="NCBI Taxonomy" id="116603"/>
    <lineage>
        <taxon>Eukaryota</taxon>
        <taxon>Fungi</taxon>
        <taxon>Dikarya</taxon>
        <taxon>Basidiomycota</taxon>
        <taxon>Agaricomycotina</taxon>
        <taxon>Agaricomycetes</taxon>
        <taxon>Agaricomycetidae</taxon>
        <taxon>Boletales</taxon>
        <taxon>Suillineae</taxon>
        <taxon>Suillaceae</taxon>
        <taxon>Suillus</taxon>
    </lineage>
</organism>
<dbReference type="InterPro" id="IPR001585">
    <property type="entry name" value="TAL/FSA"/>
</dbReference>
<proteinExistence type="predicted"/>
<evidence type="ECO:0000256" key="1">
    <source>
        <dbReference type="ARBA" id="ARBA00023270"/>
    </source>
</evidence>
<dbReference type="GO" id="GO:0005975">
    <property type="term" value="P:carbohydrate metabolic process"/>
    <property type="evidence" value="ECO:0007669"/>
    <property type="project" value="InterPro"/>
</dbReference>
<keyword evidence="4" id="KW-1185">Reference proteome</keyword>
<evidence type="ECO:0000313" key="3">
    <source>
        <dbReference type="EMBL" id="KAG1791978.1"/>
    </source>
</evidence>
<comment type="caution">
    <text evidence="3">The sequence shown here is derived from an EMBL/GenBank/DDBJ whole genome shotgun (WGS) entry which is preliminary data.</text>
</comment>
<dbReference type="AlphaFoldDB" id="A0A9P7DFF0"/>
<accession>A0A9P7DFF0</accession>
<dbReference type="RefSeq" id="XP_041158677.1">
    <property type="nucleotide sequence ID" value="XM_041300298.1"/>
</dbReference>
<dbReference type="GeneID" id="64594062"/>
<evidence type="ECO:0000313" key="4">
    <source>
        <dbReference type="Proteomes" id="UP000719766"/>
    </source>
</evidence>
<dbReference type="Pfam" id="PF00923">
    <property type="entry name" value="TAL_FSA"/>
    <property type="match status" value="1"/>
</dbReference>
<feature type="region of interest" description="Disordered" evidence="2">
    <location>
        <begin position="1"/>
        <end position="23"/>
    </location>
</feature>
<name>A0A9P7DFF0_9AGAM</name>